<accession>A0A507R4N4</accession>
<dbReference type="EMBL" id="VIFY01000014">
    <property type="protein sequence ID" value="TQB75903.1"/>
    <property type="molecule type" value="Genomic_DNA"/>
</dbReference>
<dbReference type="STRING" id="5098.A0A507R4N4"/>
<dbReference type="PROSITE" id="PS51502">
    <property type="entry name" value="S_R_A_B_BARREL"/>
    <property type="match status" value="1"/>
</dbReference>
<dbReference type="Gene3D" id="3.30.70.100">
    <property type="match status" value="1"/>
</dbReference>
<dbReference type="SMART" id="SM00886">
    <property type="entry name" value="Dabb"/>
    <property type="match status" value="1"/>
</dbReference>
<organism evidence="2 3">
    <name type="scientific">Monascus purpureus</name>
    <name type="common">Red mold</name>
    <name type="synonym">Monascus anka</name>
    <dbReference type="NCBI Taxonomy" id="5098"/>
    <lineage>
        <taxon>Eukaryota</taxon>
        <taxon>Fungi</taxon>
        <taxon>Dikarya</taxon>
        <taxon>Ascomycota</taxon>
        <taxon>Pezizomycotina</taxon>
        <taxon>Eurotiomycetes</taxon>
        <taxon>Eurotiomycetidae</taxon>
        <taxon>Eurotiales</taxon>
        <taxon>Aspergillaceae</taxon>
        <taxon>Monascus</taxon>
    </lineage>
</organism>
<feature type="domain" description="Stress-response A/B barrel" evidence="1">
    <location>
        <begin position="1"/>
        <end position="89"/>
    </location>
</feature>
<dbReference type="InterPro" id="IPR013097">
    <property type="entry name" value="Dabb"/>
</dbReference>
<evidence type="ECO:0000313" key="3">
    <source>
        <dbReference type="Proteomes" id="UP000319663"/>
    </source>
</evidence>
<sequence length="94" mass="10469">MSHPNKVCNRMLSLKENCLHPSSQKPYIRSSIGGADNSIEGVQSGITHAFVVQFASVADRDYYVKEDPAHQAFIQSLDGIIEKAQVVDFTDRIF</sequence>
<dbReference type="Proteomes" id="UP000319663">
    <property type="component" value="Unassembled WGS sequence"/>
</dbReference>
<dbReference type="Pfam" id="PF07876">
    <property type="entry name" value="Dabb"/>
    <property type="match status" value="1"/>
</dbReference>
<protein>
    <recommendedName>
        <fullName evidence="1">Stress-response A/B barrel domain-containing protein</fullName>
    </recommendedName>
</protein>
<dbReference type="InterPro" id="IPR011008">
    <property type="entry name" value="Dimeric_a/b-barrel"/>
</dbReference>
<gene>
    <name evidence="2" type="ORF">MPDQ_001504</name>
</gene>
<dbReference type="AlphaFoldDB" id="A0A507R4N4"/>
<reference evidence="2 3" key="1">
    <citation type="submission" date="2019-06" db="EMBL/GenBank/DDBJ databases">
        <title>Wine fermentation using esterase from Monascus purpureus.</title>
        <authorList>
            <person name="Geng C."/>
            <person name="Zhang Y."/>
        </authorList>
    </citation>
    <scope>NUCLEOTIDE SEQUENCE [LARGE SCALE GENOMIC DNA]</scope>
    <source>
        <strain evidence="2">HQ1</strain>
    </source>
</reference>
<comment type="caution">
    <text evidence="2">The sequence shown here is derived from an EMBL/GenBank/DDBJ whole genome shotgun (WGS) entry which is preliminary data.</text>
</comment>
<name>A0A507R4N4_MONPU</name>
<evidence type="ECO:0000259" key="1">
    <source>
        <dbReference type="PROSITE" id="PS51502"/>
    </source>
</evidence>
<evidence type="ECO:0000313" key="2">
    <source>
        <dbReference type="EMBL" id="TQB75903.1"/>
    </source>
</evidence>
<proteinExistence type="predicted"/>
<dbReference type="SUPFAM" id="SSF54909">
    <property type="entry name" value="Dimeric alpha+beta barrel"/>
    <property type="match status" value="1"/>
</dbReference>
<keyword evidence="3" id="KW-1185">Reference proteome</keyword>